<name>A0ACC2LW16_PERAE</name>
<reference evidence="1 2" key="1">
    <citation type="journal article" date="2022" name="Hortic Res">
        <title>A haplotype resolved chromosomal level avocado genome allows analysis of novel avocado genes.</title>
        <authorList>
            <person name="Nath O."/>
            <person name="Fletcher S.J."/>
            <person name="Hayward A."/>
            <person name="Shaw L.M."/>
            <person name="Masouleh A.K."/>
            <person name="Furtado A."/>
            <person name="Henry R.J."/>
            <person name="Mitter N."/>
        </authorList>
    </citation>
    <scope>NUCLEOTIDE SEQUENCE [LARGE SCALE GENOMIC DNA]</scope>
    <source>
        <strain evidence="2">cv. Hass</strain>
    </source>
</reference>
<organism evidence="1 2">
    <name type="scientific">Persea americana</name>
    <name type="common">Avocado</name>
    <dbReference type="NCBI Taxonomy" id="3435"/>
    <lineage>
        <taxon>Eukaryota</taxon>
        <taxon>Viridiplantae</taxon>
        <taxon>Streptophyta</taxon>
        <taxon>Embryophyta</taxon>
        <taxon>Tracheophyta</taxon>
        <taxon>Spermatophyta</taxon>
        <taxon>Magnoliopsida</taxon>
        <taxon>Magnoliidae</taxon>
        <taxon>Laurales</taxon>
        <taxon>Lauraceae</taxon>
        <taxon>Persea</taxon>
    </lineage>
</organism>
<dbReference type="Proteomes" id="UP001234297">
    <property type="component" value="Chromosome 3"/>
</dbReference>
<evidence type="ECO:0000313" key="1">
    <source>
        <dbReference type="EMBL" id="KAJ8637398.1"/>
    </source>
</evidence>
<proteinExistence type="predicted"/>
<sequence length="1814" mass="197963">MELCLFVTLLRVVLLASDLLLTVQLIKWTSEDIPEHLNLLLGQGTWSSWKLLTGYYSIQRSNARILFKVGILLIFLSIALDSERRNGWPSSQINLCTNQAQAMRNQQPGRPQPWLNQQPGVADMQLRQQQLLYRQMQELQRQQHLQQLDQEARQQNSLSSLSAIAKQASSDQLPSLVNGVPIHDASNYMWPGQPMGGDSRIPSSSQMLIGGNANWMHRNGSPAMQGYQNGIMFPQEQNQVFRSMGFVPQQLDQSLYGAPVATSRDSLNQFPHFQGISNDGVDTITKASGNQLEKPAAQSATFNAFQSDQSAEFPNQAGISDGVSVSRQGFQGKDLFGHAPIQSLHNGLLSENFQQVNPLSRNVNVQEFHDRQERVGWDGNLQEKTSVQIGSSQGLVSLDPTEAKILFNSDEGIWDNSFGRIGGMNAGGYAPGNQLEGTDYSNVFPSVQSGSWSALMQSAVAETSSSDTGLQDEWSGLSFQKTELSTENHATALNDSGKQPTAWVDNNLQTGSSLTSGPFPLFGDSNPGQSGHGLPGFQQSASHESLHQSPKETNKWINQNPQQKPPIDTTFQIQTPMHMNNTQEGAWGRQIHEQSRISSQSVDMELNSQNMQAAWARQQGMSLYNTGSQSGNKRNGWNINQSLSANEDSTLKILDNEQATQHAQSNESRGDTHMENDHDGRMRSSGDNMASLSFPNSTGGFEQVRSGASSPQVQHSHQLDYGKQAMFDSSMYRDNENVGKHQHQSGQGLDVRESSLNTSDRASGETYDKKHENYYQEISDSYISGQAYSRQHTVGDGMRGNAQSVASDARPLFSGNQQSVGQVGRKSSGPRKFQYHPMGNLGVGLEPSDTTKHATHSHPLSQWSTRGFKSQEQGFLGQSKSVGHVVSNSGKDIEKGQLPDLQRNPEGAEEVPARSVHPGYESAVSASFDRAATFSAQNKRTIQTSQNMLELLHKVDQSREGNTVTDVASSDHYQSEMPEATAPDRSAAHLHLNRSSGSQGFGLRLGPPSQRPSSSNHALPSQMSSPIADDLNSRHIDQEGNSGTVMPGIPFPRNQLQQQHISNASGQVADQALHLSFASQADMDAQSKLASHFKQMRDSHDGSEKPQASFPGATARSLPFNLAAGDACGPIPSTLSYSSSAVQSQSINANSSYLRGSGQQSPVSQLPVSSGMSHGGFSSMLQNVWTNVTSQQRLPGGLSSKGPNLFQSMHTSNSLEAASWTSRKADSQGVNRGGNGPSDFGTGSLSSQQFTYGEEQPSKDSSLQQTPHERIKTAAETSGSFQEHVHPHQQDLGRGMPGREQSLISQTEHVSFRNTDSSNNENESFGHSLKSPGDPHQQYSLLHQVQAMKVADIDSSRKSVKRLKGADFGANAQESVAKTGQWFPYGPSSAIRDPVENKLGASSQHMQFPSSDSKMLCFSSEGKEDRNANASHLHLGDAPSNDVAMFGRNDLQNRSSPLGVAPAPSFRGNEHSRINPQMAPSWFERYGTFKNGQILALHEGVEGSRRDAKMAAQQFFFGKVSEGLQTHTTMEQAHAGNAVQAGSIWQSRMDRVPAHEHLSSPHSLPPAVDSSLVLARTKKRKSAGLLPWHKEVTQGSQRLQSLSMAELDWAQATNRLVDKVEDETEIIDDGPSMPRPRRRLILATQLMQQLFRSLPAAVLSADAFSEFESVAYCSAKLALGDACSLISCSGSDYCVQPNSSNMISGKAKGSERAGDQFFSKLVEDFIGKARKLENDLLRLDKRASSILDLRDECQDLEKVSVIIRFARFHGRGNADGVESSSSAELTAQKSYPQRYVTALPLPRNLPDGVPCLSL</sequence>
<accession>A0ACC2LW16</accession>
<gene>
    <name evidence="1" type="ORF">MRB53_011665</name>
</gene>
<keyword evidence="2" id="KW-1185">Reference proteome</keyword>
<dbReference type="EMBL" id="CM056811">
    <property type="protein sequence ID" value="KAJ8637398.1"/>
    <property type="molecule type" value="Genomic_DNA"/>
</dbReference>
<protein>
    <submittedName>
        <fullName evidence="1">Uncharacterized protein</fullName>
    </submittedName>
</protein>
<comment type="caution">
    <text evidence="1">The sequence shown here is derived from an EMBL/GenBank/DDBJ whole genome shotgun (WGS) entry which is preliminary data.</text>
</comment>
<evidence type="ECO:0000313" key="2">
    <source>
        <dbReference type="Proteomes" id="UP001234297"/>
    </source>
</evidence>